<organism evidence="3 4">
    <name type="scientific">Deinococcus cellulosilyticus (strain DSM 18568 / NBRC 106333 / KACC 11606 / 5516J-15)</name>
    <dbReference type="NCBI Taxonomy" id="1223518"/>
    <lineage>
        <taxon>Bacteria</taxon>
        <taxon>Thermotogati</taxon>
        <taxon>Deinococcota</taxon>
        <taxon>Deinococci</taxon>
        <taxon>Deinococcales</taxon>
        <taxon>Deinococcaceae</taxon>
        <taxon>Deinococcus</taxon>
    </lineage>
</organism>
<name>A0A511N2C3_DEIC1</name>
<evidence type="ECO:0000256" key="2">
    <source>
        <dbReference type="SAM" id="Phobius"/>
    </source>
</evidence>
<keyword evidence="2" id="KW-0472">Membrane</keyword>
<dbReference type="OrthoDB" id="69922at2"/>
<feature type="transmembrane region" description="Helical" evidence="2">
    <location>
        <begin position="61"/>
        <end position="81"/>
    </location>
</feature>
<protein>
    <submittedName>
        <fullName evidence="3">Uncharacterized protein</fullName>
    </submittedName>
</protein>
<gene>
    <name evidence="3" type="ORF">DC3_21910</name>
</gene>
<feature type="transmembrane region" description="Helical" evidence="2">
    <location>
        <begin position="32"/>
        <end position="55"/>
    </location>
</feature>
<evidence type="ECO:0000256" key="1">
    <source>
        <dbReference type="SAM" id="MobiDB-lite"/>
    </source>
</evidence>
<dbReference type="RefSeq" id="WP_146884367.1">
    <property type="nucleotide sequence ID" value="NZ_BJXB01000008.1"/>
</dbReference>
<feature type="compositionally biased region" description="Basic residues" evidence="1">
    <location>
        <begin position="100"/>
        <end position="121"/>
    </location>
</feature>
<keyword evidence="2" id="KW-0812">Transmembrane</keyword>
<dbReference type="AlphaFoldDB" id="A0A511N2C3"/>
<evidence type="ECO:0000313" key="4">
    <source>
        <dbReference type="Proteomes" id="UP000321306"/>
    </source>
</evidence>
<dbReference type="EMBL" id="BJXB01000008">
    <property type="protein sequence ID" value="GEM46556.1"/>
    <property type="molecule type" value="Genomic_DNA"/>
</dbReference>
<sequence length="121" mass="13739">MDKILGAPLAFWNWLNTKDPRPGLNKDKIIRLLVKAFMFAMVINLVVVGLAALKVPYMNTFWGQTLVMLLVYIPFLRWFMLDMTPAPAAARKGSATDSKKFKKVDKKRKFAGVKGKGPRLR</sequence>
<accession>A0A511N2C3</accession>
<reference evidence="3 4" key="1">
    <citation type="submission" date="2019-07" db="EMBL/GenBank/DDBJ databases">
        <title>Whole genome shotgun sequence of Deinococcus cellulosilyticus NBRC 106333.</title>
        <authorList>
            <person name="Hosoyama A."/>
            <person name="Uohara A."/>
            <person name="Ohji S."/>
            <person name="Ichikawa N."/>
        </authorList>
    </citation>
    <scope>NUCLEOTIDE SEQUENCE [LARGE SCALE GENOMIC DNA]</scope>
    <source>
        <strain evidence="3 4">NBRC 106333</strain>
    </source>
</reference>
<feature type="region of interest" description="Disordered" evidence="1">
    <location>
        <begin position="99"/>
        <end position="121"/>
    </location>
</feature>
<comment type="caution">
    <text evidence="3">The sequence shown here is derived from an EMBL/GenBank/DDBJ whole genome shotgun (WGS) entry which is preliminary data.</text>
</comment>
<keyword evidence="4" id="KW-1185">Reference proteome</keyword>
<dbReference type="Proteomes" id="UP000321306">
    <property type="component" value="Unassembled WGS sequence"/>
</dbReference>
<proteinExistence type="predicted"/>
<keyword evidence="2" id="KW-1133">Transmembrane helix</keyword>
<evidence type="ECO:0000313" key="3">
    <source>
        <dbReference type="EMBL" id="GEM46556.1"/>
    </source>
</evidence>